<dbReference type="GO" id="GO:0009294">
    <property type="term" value="P:DNA-mediated transformation"/>
    <property type="evidence" value="ECO:0007669"/>
    <property type="project" value="InterPro"/>
</dbReference>
<keyword evidence="5" id="KW-1185">Reference proteome</keyword>
<dbReference type="Gene3D" id="3.40.50.450">
    <property type="match status" value="1"/>
</dbReference>
<dbReference type="eggNOG" id="COG0758">
    <property type="taxonomic scope" value="Bacteria"/>
</dbReference>
<evidence type="ECO:0000313" key="5">
    <source>
        <dbReference type="Proteomes" id="UP000003494"/>
    </source>
</evidence>
<dbReference type="AlphaFoldDB" id="C4GBJ9"/>
<accession>C4GBJ9</accession>
<dbReference type="Pfam" id="PF02481">
    <property type="entry name" value="DNA_processg_A"/>
    <property type="match status" value="1"/>
</dbReference>
<dbReference type="EMBL" id="ACIP02000002">
    <property type="protein sequence ID" value="EEP28492.1"/>
    <property type="molecule type" value="Genomic_DNA"/>
</dbReference>
<dbReference type="Pfam" id="PF17782">
    <property type="entry name" value="WHD_DprA"/>
    <property type="match status" value="1"/>
</dbReference>
<dbReference type="InterPro" id="IPR003488">
    <property type="entry name" value="DprA"/>
</dbReference>
<feature type="domain" description="Smf/DprA SLOG" evidence="2">
    <location>
        <begin position="95"/>
        <end position="307"/>
    </location>
</feature>
<dbReference type="PANTHER" id="PTHR43022:SF1">
    <property type="entry name" value="PROTEIN SMF"/>
    <property type="match status" value="1"/>
</dbReference>
<dbReference type="InterPro" id="IPR057666">
    <property type="entry name" value="DrpA_SLOG"/>
</dbReference>
<evidence type="ECO:0000259" key="2">
    <source>
        <dbReference type="Pfam" id="PF02481"/>
    </source>
</evidence>
<comment type="caution">
    <text evidence="4">The sequence shown here is derived from an EMBL/GenBank/DDBJ whole genome shotgun (WGS) entry which is preliminary data.</text>
</comment>
<name>C4GBJ9_9FIRM</name>
<protein>
    <submittedName>
        <fullName evidence="4">DNA protecting protein DprA</fullName>
    </submittedName>
</protein>
<dbReference type="NCBIfam" id="TIGR00732">
    <property type="entry name" value="dprA"/>
    <property type="match status" value="1"/>
</dbReference>
<dbReference type="STRING" id="626523.GCWU000342_01302"/>
<evidence type="ECO:0000256" key="1">
    <source>
        <dbReference type="ARBA" id="ARBA00006525"/>
    </source>
</evidence>
<organism evidence="4 5">
    <name type="scientific">Shuttleworthella satelles DSM 14600</name>
    <dbReference type="NCBI Taxonomy" id="626523"/>
    <lineage>
        <taxon>Bacteria</taxon>
        <taxon>Bacillati</taxon>
        <taxon>Bacillota</taxon>
        <taxon>Clostridia</taxon>
        <taxon>Lachnospirales</taxon>
        <taxon>Lachnospiraceae</taxon>
        <taxon>Shuttleworthella</taxon>
    </lineage>
</organism>
<dbReference type="SUPFAM" id="SSF102405">
    <property type="entry name" value="MCP/YpsA-like"/>
    <property type="match status" value="1"/>
</dbReference>
<feature type="domain" description="DprA winged helix" evidence="3">
    <location>
        <begin position="324"/>
        <end position="367"/>
    </location>
</feature>
<reference evidence="4" key="1">
    <citation type="submission" date="2009-04" db="EMBL/GenBank/DDBJ databases">
        <authorList>
            <person name="Weinstock G."/>
            <person name="Sodergren E."/>
            <person name="Clifton S."/>
            <person name="Fulton L."/>
            <person name="Fulton B."/>
            <person name="Courtney L."/>
            <person name="Fronick C."/>
            <person name="Harrison M."/>
            <person name="Strong C."/>
            <person name="Farmer C."/>
            <person name="Delahaunty K."/>
            <person name="Markovic C."/>
            <person name="Hall O."/>
            <person name="Minx P."/>
            <person name="Tomlinson C."/>
            <person name="Mitreva M."/>
            <person name="Nelson J."/>
            <person name="Hou S."/>
            <person name="Wollam A."/>
            <person name="Pepin K.H."/>
            <person name="Johnson M."/>
            <person name="Bhonagiri V."/>
            <person name="Nash W.E."/>
            <person name="Warren W."/>
            <person name="Chinwalla A."/>
            <person name="Mardis E.R."/>
            <person name="Wilson R.K."/>
        </authorList>
    </citation>
    <scope>NUCLEOTIDE SEQUENCE [LARGE SCALE GENOMIC DNA]</scope>
    <source>
        <strain evidence="4">DSM 14600</strain>
    </source>
</reference>
<comment type="similarity">
    <text evidence="1">Belongs to the DprA/Smf family.</text>
</comment>
<dbReference type="Proteomes" id="UP000003494">
    <property type="component" value="Unassembled WGS sequence"/>
</dbReference>
<gene>
    <name evidence="4" type="primary">dprA</name>
    <name evidence="4" type="ORF">GCWU000342_01302</name>
</gene>
<evidence type="ECO:0000313" key="4">
    <source>
        <dbReference type="EMBL" id="EEP28492.1"/>
    </source>
</evidence>
<sequence length="385" mass="43252">MRRKQVLEYRENAEAEGPYRYWMTCLSGAGLGNRSKRQLLDCYKSPSAVYRASKEELDKLGFLRQREVDALIFQRGSWDLREEYERFLEADMGLVTLDMEGYPANLRMLHDAPFGLFFRGRISSGVSSGSSRLAAVVGSRTPSAYGKRVAEDLSAILTDYHYQIVSGMARGIDGIAQTSCLDTGGQTIAVLGCGADIVYPKENWILYDRIVETGCLFSKYPPQTAPLSRHFPARNRIISGLASVVLVIEARRRSGSLITADFALEQGKDVYTLPGRITDPMSAGCNELLHQGAAQPITDYDQLIDDLELIAGMGHFQPREDLRRLPPLTREQEKLYQCLDFYPMDLDQLVKRSELDYLQAVRVLTELCDLGIAVDSSHNQFLKLR</sequence>
<dbReference type="HOGENOM" id="CLU_029601_1_1_9"/>
<dbReference type="PANTHER" id="PTHR43022">
    <property type="entry name" value="PROTEIN SMF"/>
    <property type="match status" value="1"/>
</dbReference>
<evidence type="ECO:0000259" key="3">
    <source>
        <dbReference type="Pfam" id="PF17782"/>
    </source>
</evidence>
<proteinExistence type="inferred from homology"/>
<dbReference type="InterPro" id="IPR041614">
    <property type="entry name" value="DprA_WH"/>
</dbReference>